<keyword evidence="4 10" id="KW-0378">Hydrolase</keyword>
<dbReference type="AlphaFoldDB" id="A0A5K7XDR4"/>
<keyword evidence="2 10" id="KW-0645">Protease</keyword>
<evidence type="ECO:0000256" key="10">
    <source>
        <dbReference type="HAMAP-Rule" id="MF_01924"/>
    </source>
</evidence>
<evidence type="ECO:0000313" key="13">
    <source>
        <dbReference type="EMBL" id="BBO31169.1"/>
    </source>
</evidence>
<keyword evidence="11" id="KW-0732">Signal</keyword>
<dbReference type="SUPFAM" id="SSF55166">
    <property type="entry name" value="Hedgehog/DD-peptidase"/>
    <property type="match status" value="1"/>
</dbReference>
<comment type="function">
    <text evidence="10">Catalyzes hydrolysis of the D-alanyl-D-alanine dipeptide.</text>
</comment>
<sequence>MSIIRTPRAAMLLACTILATLGAHQNQVLHAADAPAPQADVAPGYEAIAEKIAAFVAAEQASKNLPAVSIAIVSGDQIVYAAGFGEQHAADGSRADRHTIYRVGSVSKLFNDVAVMQLVEQGKIDLDAPVSKYLPDFKPENRFDKEPTVRQLMNHQSGLIRESPVGNYFDANQPSIAETVASLNDTALVDEPGAKTKYSNTAVSAAGLIVERLVGKPFAEHLQATLLEPLGMESSSFLRADVPAEQIPDAWMWAPHFPHDPPRARFAAPTFDLGTLPAGNLYASVDDLANFLIALFDGGKFHGQQIISPATLAAMLKPVGAGKEAKPLYGVGFRVDQFDGHPTFGHNGAVYGYSTNLIGLPEEKIGVATVCALDGSGGFVHRLTEYALRLMLAQRAGKPLPAIDLTTPLPAGQARALAGLYQNGDRTLRLLADGNQLLLSHDYLLSEVRALGERLIVDDPHTYGPEITPADDGQSIAIAGETWTRLPDAKPAPCPAKWEGFLGEYGEDHNILYIYEDRGQLWALIEWFYNYPLTEVSENVFAFPNAGLYPAEQIVFKRDANGAATEAVAADVTFKRRNFGDFPGGVFQIRPLRPMEVLRTEALAATPPKEARPFRKPDLAEPSKLDPTIKLDVRYATDRNFTGVPVYESAQSFLQRPAAEATVRAHQVLKEKGYGLLIHDGYRPWYVTKMFWDSVPDNFHGFVADPEKGSRHNRGCAVDLTLYDLKTGEPIEMVGVYDEMSPRSFPLYPGGTSLQRYHRELLREAMEAQNFTVNPIEWWHFDYNDWQQYPIVNKRFEDLSK</sequence>
<evidence type="ECO:0000256" key="4">
    <source>
        <dbReference type="ARBA" id="ARBA00022801"/>
    </source>
</evidence>
<feature type="binding site" evidence="10">
    <location>
        <position position="719"/>
    </location>
    <ligand>
        <name>Zn(2+)</name>
        <dbReference type="ChEBI" id="CHEBI:29105"/>
        <note>catalytic</note>
    </ligand>
</feature>
<gene>
    <name evidence="13" type="ORF">PLANPX_0781</name>
</gene>
<feature type="chain" id="PRO_5024811691" description="D-alanyl-D-alanine dipeptidase" evidence="11">
    <location>
        <begin position="26"/>
        <end position="801"/>
    </location>
</feature>
<feature type="binding site" evidence="10">
    <location>
        <position position="780"/>
    </location>
    <ligand>
        <name>Zn(2+)</name>
        <dbReference type="ChEBI" id="CHEBI:29105"/>
        <note>catalytic</note>
    </ligand>
</feature>
<dbReference type="GO" id="GO:0160237">
    <property type="term" value="F:D-Ala-D-Ala dipeptidase activity"/>
    <property type="evidence" value="ECO:0007669"/>
    <property type="project" value="UniProtKB-EC"/>
</dbReference>
<organism evidence="13 14">
    <name type="scientific">Lacipirellula parvula</name>
    <dbReference type="NCBI Taxonomy" id="2650471"/>
    <lineage>
        <taxon>Bacteria</taxon>
        <taxon>Pseudomonadati</taxon>
        <taxon>Planctomycetota</taxon>
        <taxon>Planctomycetia</taxon>
        <taxon>Pirellulales</taxon>
        <taxon>Lacipirellulaceae</taxon>
        <taxon>Lacipirellula</taxon>
    </lineage>
</organism>
<dbReference type="KEGG" id="lpav:PLANPX_0781"/>
<dbReference type="PANTHER" id="PTHR22935">
    <property type="entry name" value="PENICILLIN-BINDING PROTEIN"/>
    <property type="match status" value="1"/>
</dbReference>
<feature type="active site" description="Proton donor/acceptor" evidence="10">
    <location>
        <position position="777"/>
    </location>
</feature>
<dbReference type="SUPFAM" id="SSF56601">
    <property type="entry name" value="beta-lactamase/transpeptidase-like"/>
    <property type="match status" value="1"/>
</dbReference>
<dbReference type="Gene3D" id="3.40.710.10">
    <property type="entry name" value="DD-peptidase/beta-lactamase superfamily"/>
    <property type="match status" value="1"/>
</dbReference>
<evidence type="ECO:0000256" key="5">
    <source>
        <dbReference type="ARBA" id="ARBA00022833"/>
    </source>
</evidence>
<evidence type="ECO:0000313" key="14">
    <source>
        <dbReference type="Proteomes" id="UP000326837"/>
    </source>
</evidence>
<accession>A0A5K7XDR4</accession>
<name>A0A5K7XDR4_9BACT</name>
<dbReference type="InterPro" id="IPR009045">
    <property type="entry name" value="Zn_M74/Hedgehog-like"/>
</dbReference>
<dbReference type="GO" id="GO:0006508">
    <property type="term" value="P:proteolysis"/>
    <property type="evidence" value="ECO:0007669"/>
    <property type="project" value="UniProtKB-KW"/>
</dbReference>
<dbReference type="GO" id="GO:0008270">
    <property type="term" value="F:zinc ion binding"/>
    <property type="evidence" value="ECO:0007669"/>
    <property type="project" value="UniProtKB-UniRule"/>
</dbReference>
<dbReference type="GO" id="GO:0071555">
    <property type="term" value="P:cell wall organization"/>
    <property type="evidence" value="ECO:0007669"/>
    <property type="project" value="UniProtKB-KW"/>
</dbReference>
<dbReference type="PANTHER" id="PTHR22935:SF95">
    <property type="entry name" value="BETA-LACTAMASE-LIKE 1-RELATED"/>
    <property type="match status" value="1"/>
</dbReference>
<protein>
    <recommendedName>
        <fullName evidence="10">D-alanyl-D-alanine dipeptidase</fullName>
        <shortName evidence="10">D-Ala-D-Ala dipeptidase</shortName>
        <ecNumber evidence="10">3.4.13.22</ecNumber>
    </recommendedName>
</protein>
<dbReference type="CDD" id="cd14840">
    <property type="entry name" value="D-Ala-D-Ala_dipeptidase_Aad"/>
    <property type="match status" value="1"/>
</dbReference>
<dbReference type="HAMAP" id="MF_01924">
    <property type="entry name" value="A_A_dipeptidase"/>
    <property type="match status" value="1"/>
</dbReference>
<evidence type="ECO:0000259" key="12">
    <source>
        <dbReference type="Pfam" id="PF00144"/>
    </source>
</evidence>
<dbReference type="InterPro" id="IPR012338">
    <property type="entry name" value="Beta-lactam/transpept-like"/>
</dbReference>
<keyword evidence="14" id="KW-1185">Reference proteome</keyword>
<keyword evidence="5 10" id="KW-0862">Zinc</keyword>
<evidence type="ECO:0000256" key="9">
    <source>
        <dbReference type="ARBA" id="ARBA00038473"/>
    </source>
</evidence>
<proteinExistence type="inferred from homology"/>
<evidence type="ECO:0000256" key="7">
    <source>
        <dbReference type="ARBA" id="ARBA00023049"/>
    </source>
</evidence>
<comment type="similarity">
    <text evidence="10">Belongs to the peptidase M15D family.</text>
</comment>
<reference evidence="14" key="1">
    <citation type="submission" date="2019-10" db="EMBL/GenBank/DDBJ databases">
        <title>Lacipirellula parvula gen. nov., sp. nov., representing a lineage of planctomycetes widespread in freshwater anoxic habitats, and description of the family Lacipirellulaceae.</title>
        <authorList>
            <person name="Dedysh S.N."/>
            <person name="Kulichevskaya I.S."/>
            <person name="Beletsky A.V."/>
            <person name="Rakitin A.L."/>
            <person name="Mardanov A.V."/>
            <person name="Ivanova A.A."/>
            <person name="Saltykova V.X."/>
            <person name="Rijpstra W.I.C."/>
            <person name="Sinninghe Damste J.S."/>
            <person name="Ravin N.V."/>
        </authorList>
    </citation>
    <scope>NUCLEOTIDE SEQUENCE [LARGE SCALE GENOMIC DNA]</scope>
    <source>
        <strain evidence="14">PX69</strain>
    </source>
</reference>
<evidence type="ECO:0000256" key="3">
    <source>
        <dbReference type="ARBA" id="ARBA00022723"/>
    </source>
</evidence>
<dbReference type="EMBL" id="AP021861">
    <property type="protein sequence ID" value="BBO31169.1"/>
    <property type="molecule type" value="Genomic_DNA"/>
</dbReference>
<evidence type="ECO:0000256" key="8">
    <source>
        <dbReference type="ARBA" id="ARBA00023316"/>
    </source>
</evidence>
<dbReference type="Gene3D" id="3.30.1380.10">
    <property type="match status" value="1"/>
</dbReference>
<dbReference type="EC" id="3.4.13.22" evidence="10"/>
<feature type="domain" description="Beta-lactamase-related" evidence="12">
    <location>
        <begin position="53"/>
        <end position="384"/>
    </location>
</feature>
<comment type="catalytic activity">
    <reaction evidence="1 10">
        <text>D-alanyl-D-alanine + H2O = 2 D-alanine</text>
        <dbReference type="Rhea" id="RHEA:20661"/>
        <dbReference type="ChEBI" id="CHEBI:15377"/>
        <dbReference type="ChEBI" id="CHEBI:57416"/>
        <dbReference type="ChEBI" id="CHEBI:57822"/>
        <dbReference type="EC" id="3.4.13.22"/>
    </reaction>
</comment>
<keyword evidence="8" id="KW-0961">Cell wall biogenesis/degradation</keyword>
<dbReference type="Proteomes" id="UP000326837">
    <property type="component" value="Chromosome"/>
</dbReference>
<evidence type="ECO:0000256" key="2">
    <source>
        <dbReference type="ARBA" id="ARBA00022670"/>
    </source>
</evidence>
<evidence type="ECO:0000256" key="11">
    <source>
        <dbReference type="SAM" id="SignalP"/>
    </source>
</evidence>
<keyword evidence="6 10" id="KW-0224">Dipeptidase</keyword>
<dbReference type="Pfam" id="PF00144">
    <property type="entry name" value="Beta-lactamase"/>
    <property type="match status" value="1"/>
</dbReference>
<dbReference type="RefSeq" id="WP_152097355.1">
    <property type="nucleotide sequence ID" value="NZ_AP021861.1"/>
</dbReference>
<evidence type="ECO:0000256" key="6">
    <source>
        <dbReference type="ARBA" id="ARBA00022997"/>
    </source>
</evidence>
<evidence type="ECO:0000256" key="1">
    <source>
        <dbReference type="ARBA" id="ARBA00001362"/>
    </source>
</evidence>
<keyword evidence="7 10" id="KW-0482">Metalloprotease</keyword>
<dbReference type="InterPro" id="IPR001466">
    <property type="entry name" value="Beta-lactam-related"/>
</dbReference>
<dbReference type="GO" id="GO:0008237">
    <property type="term" value="F:metallopeptidase activity"/>
    <property type="evidence" value="ECO:0007669"/>
    <property type="project" value="UniProtKB-KW"/>
</dbReference>
<feature type="binding site" evidence="10">
    <location>
        <position position="712"/>
    </location>
    <ligand>
        <name>Zn(2+)</name>
        <dbReference type="ChEBI" id="CHEBI:29105"/>
        <note>catalytic</note>
    </ligand>
</feature>
<comment type="cofactor">
    <cofactor evidence="10">
        <name>Zn(2+)</name>
        <dbReference type="ChEBI" id="CHEBI:29105"/>
    </cofactor>
    <text evidence="10">Binds 1 zinc ion per subunit.</text>
</comment>
<dbReference type="InterPro" id="IPR051478">
    <property type="entry name" value="Beta-lactamase-like_AB/R"/>
</dbReference>
<dbReference type="Pfam" id="PF01427">
    <property type="entry name" value="Peptidase_M15"/>
    <property type="match status" value="1"/>
</dbReference>
<dbReference type="InterPro" id="IPR000755">
    <property type="entry name" value="A_A_dipeptidase"/>
</dbReference>
<feature type="signal peptide" evidence="11">
    <location>
        <begin position="1"/>
        <end position="25"/>
    </location>
</feature>
<feature type="site" description="Transition state stabilizer" evidence="10">
    <location>
        <position position="683"/>
    </location>
</feature>
<keyword evidence="3 10" id="KW-0479">Metal-binding</keyword>
<comment type="similarity">
    <text evidence="9">Belongs to the beta-lactamase family.</text>
</comment>